<name>A0A367EWQ5_9ACTN</name>
<comment type="caution">
    <text evidence="3">The sequence shown here is derived from an EMBL/GenBank/DDBJ whole genome shotgun (WGS) entry which is preliminary data.</text>
</comment>
<reference evidence="3 4" key="1">
    <citation type="submission" date="2018-06" db="EMBL/GenBank/DDBJ databases">
        <title>Sphaerisporangium craniellae sp. nov., isolated from a marine sponge in the South China Sea.</title>
        <authorList>
            <person name="Li L."/>
        </authorList>
    </citation>
    <scope>NUCLEOTIDE SEQUENCE [LARGE SCALE GENOMIC DNA]</scope>
    <source>
        <strain evidence="3 4">CCTCC AA 208026</strain>
    </source>
</reference>
<dbReference type="InterPro" id="IPR003477">
    <property type="entry name" value="PemK-like"/>
</dbReference>
<dbReference type="SUPFAM" id="SSF50118">
    <property type="entry name" value="Cell growth inhibitor/plasmid maintenance toxic component"/>
    <property type="match status" value="1"/>
</dbReference>
<dbReference type="Proteomes" id="UP000253094">
    <property type="component" value="Unassembled WGS sequence"/>
</dbReference>
<sequence length="109" mass="12015">MPPNSAYPLRGRVFMADLGEEYGEKPYVIVSNNARNRALPSYLAVRITTSPKPPLPSIIELTTEDPLVGRVLCDDIVILFAEDLRRDLGGLSLQTMVRIGQGLRHALAL</sequence>
<evidence type="ECO:0000256" key="2">
    <source>
        <dbReference type="ARBA" id="ARBA00022649"/>
    </source>
</evidence>
<comment type="similarity">
    <text evidence="1">Belongs to the PemK/MazF family.</text>
</comment>
<gene>
    <name evidence="3" type="ORF">DQ384_35620</name>
</gene>
<keyword evidence="2" id="KW-1277">Toxin-antitoxin system</keyword>
<dbReference type="InterPro" id="IPR011067">
    <property type="entry name" value="Plasmid_toxin/cell-grow_inhib"/>
</dbReference>
<dbReference type="Pfam" id="PF02452">
    <property type="entry name" value="PemK_toxin"/>
    <property type="match status" value="1"/>
</dbReference>
<dbReference type="Gene3D" id="2.30.30.110">
    <property type="match status" value="1"/>
</dbReference>
<evidence type="ECO:0000256" key="1">
    <source>
        <dbReference type="ARBA" id="ARBA00007521"/>
    </source>
</evidence>
<evidence type="ECO:0000313" key="3">
    <source>
        <dbReference type="EMBL" id="RCG22441.1"/>
    </source>
</evidence>
<dbReference type="AlphaFoldDB" id="A0A367EWQ5"/>
<keyword evidence="4" id="KW-1185">Reference proteome</keyword>
<protein>
    <submittedName>
        <fullName evidence="3">Type II toxin-antitoxin system PemK/MazF family toxin</fullName>
    </submittedName>
</protein>
<evidence type="ECO:0000313" key="4">
    <source>
        <dbReference type="Proteomes" id="UP000253094"/>
    </source>
</evidence>
<accession>A0A367EWQ5</accession>
<dbReference type="OrthoDB" id="4966310at2"/>
<proteinExistence type="inferred from homology"/>
<dbReference type="EMBL" id="QOIL01000028">
    <property type="protein sequence ID" value="RCG22441.1"/>
    <property type="molecule type" value="Genomic_DNA"/>
</dbReference>
<dbReference type="RefSeq" id="WP_114033280.1">
    <property type="nucleotide sequence ID" value="NZ_QOIL01000028.1"/>
</dbReference>
<dbReference type="GO" id="GO:0003677">
    <property type="term" value="F:DNA binding"/>
    <property type="evidence" value="ECO:0007669"/>
    <property type="project" value="InterPro"/>
</dbReference>
<organism evidence="3 4">
    <name type="scientific">Sphaerisporangium album</name>
    <dbReference type="NCBI Taxonomy" id="509200"/>
    <lineage>
        <taxon>Bacteria</taxon>
        <taxon>Bacillati</taxon>
        <taxon>Actinomycetota</taxon>
        <taxon>Actinomycetes</taxon>
        <taxon>Streptosporangiales</taxon>
        <taxon>Streptosporangiaceae</taxon>
        <taxon>Sphaerisporangium</taxon>
    </lineage>
</organism>